<comment type="caution">
    <text evidence="2">The sequence shown here is derived from an EMBL/GenBank/DDBJ whole genome shotgun (WGS) entry which is preliminary data.</text>
</comment>
<dbReference type="Proteomes" id="UP000008866">
    <property type="component" value="Unassembled WGS sequence"/>
</dbReference>
<dbReference type="AlphaFoldDB" id="D4B0R2"/>
<evidence type="ECO:0000313" key="2">
    <source>
        <dbReference type="EMBL" id="EFE31169.1"/>
    </source>
</evidence>
<name>D4B0R2_ARTBC</name>
<feature type="region of interest" description="Disordered" evidence="1">
    <location>
        <begin position="76"/>
        <end position="102"/>
    </location>
</feature>
<gene>
    <name evidence="2" type="ORF">ARB_02038</name>
</gene>
<organism evidence="2 3">
    <name type="scientific">Arthroderma benhamiae (strain ATCC MYA-4681 / CBS 112371)</name>
    <name type="common">Trichophyton mentagrophytes</name>
    <dbReference type="NCBI Taxonomy" id="663331"/>
    <lineage>
        <taxon>Eukaryota</taxon>
        <taxon>Fungi</taxon>
        <taxon>Dikarya</taxon>
        <taxon>Ascomycota</taxon>
        <taxon>Pezizomycotina</taxon>
        <taxon>Eurotiomycetes</taxon>
        <taxon>Eurotiomycetidae</taxon>
        <taxon>Onygenales</taxon>
        <taxon>Arthrodermataceae</taxon>
        <taxon>Trichophyton</taxon>
    </lineage>
</organism>
<dbReference type="KEGG" id="abe:ARB_02038"/>
<reference evidence="3" key="1">
    <citation type="journal article" date="2011" name="Genome Biol.">
        <title>Comparative and functional genomics provide insights into the pathogenicity of dermatophytic fungi.</title>
        <authorList>
            <person name="Burmester A."/>
            <person name="Shelest E."/>
            <person name="Gloeckner G."/>
            <person name="Heddergott C."/>
            <person name="Schindler S."/>
            <person name="Staib P."/>
            <person name="Heidel A."/>
            <person name="Felder M."/>
            <person name="Petzold A."/>
            <person name="Szafranski K."/>
            <person name="Feuermann M."/>
            <person name="Pedruzzi I."/>
            <person name="Priebe S."/>
            <person name="Groth M."/>
            <person name="Winkler R."/>
            <person name="Li W."/>
            <person name="Kniemeyer O."/>
            <person name="Schroeckh V."/>
            <person name="Hertweck C."/>
            <person name="Hube B."/>
            <person name="White T.C."/>
            <person name="Platzer M."/>
            <person name="Guthke R."/>
            <person name="Heitman J."/>
            <person name="Woestemeyer J."/>
            <person name="Zipfel P.F."/>
            <person name="Monod M."/>
            <person name="Brakhage A.A."/>
        </authorList>
    </citation>
    <scope>NUCLEOTIDE SEQUENCE [LARGE SCALE GENOMIC DNA]</scope>
    <source>
        <strain evidence="3">ATCC MYA-4681 / CBS 112371</strain>
    </source>
</reference>
<proteinExistence type="predicted"/>
<accession>D4B0R2</accession>
<protein>
    <submittedName>
        <fullName evidence="2">Uncharacterized protein</fullName>
    </submittedName>
</protein>
<keyword evidence="3" id="KW-1185">Reference proteome</keyword>
<evidence type="ECO:0000313" key="3">
    <source>
        <dbReference type="Proteomes" id="UP000008866"/>
    </source>
</evidence>
<dbReference type="GeneID" id="9523582"/>
<evidence type="ECO:0000256" key="1">
    <source>
        <dbReference type="SAM" id="MobiDB-lite"/>
    </source>
</evidence>
<sequence length="222" mass="24771">MGIVSQRVNQCHGPLPSKVTGSVPLRAEIHLLGRAILQGRHDGLSLQQRQRDIAVLRHGLLLLYEVARRPFLRAYGRDSEEGDGEDEEDRKSSQDEEPRRRSVSQHHGCEVYAVAWYALSLFVVYQQRSAEGAAGIERRSQSRYSIRCEEDKRTVSVRGKKKDKLPTCPPLCSPANKPERRVRVSPAGGVFLLCFFFASSSSSSSSSLRLRRGQIRGGRAAA</sequence>
<dbReference type="EMBL" id="ABSU01000024">
    <property type="protein sequence ID" value="EFE31169.1"/>
    <property type="molecule type" value="Genomic_DNA"/>
</dbReference>
<feature type="compositionally biased region" description="Basic and acidic residues" evidence="1">
    <location>
        <begin position="89"/>
        <end position="100"/>
    </location>
</feature>
<dbReference type="HOGENOM" id="CLU_1245067_0_0_1"/>
<dbReference type="RefSeq" id="XP_003011809.1">
    <property type="nucleotide sequence ID" value="XM_003011763.1"/>
</dbReference>